<proteinExistence type="predicted"/>
<dbReference type="InterPro" id="IPR029241">
    <property type="entry name" value="TSGA13"/>
</dbReference>
<evidence type="ECO:0000256" key="1">
    <source>
        <dbReference type="SAM" id="MobiDB-lite"/>
    </source>
</evidence>
<evidence type="ECO:0000313" key="3">
    <source>
        <dbReference type="Proteomes" id="UP000823561"/>
    </source>
</evidence>
<sequence length="259" mass="28789">MAKNKAVGSTFYQPVSKDEVISPLAKEIYRRAKVLDSQEIWNILRAESESKLAQLPMSSLLKLLDEQQKCKLMAEEKDRTVLQRCRVMLMYKASQFHHDRTTLLITNNPLQTADDPTGPSSPARYLHHDTDHPTRYLHPDTIPIAQREATDGTSSCKQPPLKRTATSHSTRQEKAKTGGMSRGTVSASTHKSDAGTNMCDPHLGHLDFGTDRSSVKSRTSLSKEPLTISSLMENTTIVTAPGQGAFRHGQTTFWNVESS</sequence>
<dbReference type="PANTHER" id="PTHR37352">
    <property type="entry name" value="TESTIS-SPECIFIC GENE 13 PROTEIN"/>
    <property type="match status" value="1"/>
</dbReference>
<name>A0AAV6FIH7_9TELE</name>
<comment type="caution">
    <text evidence="2">The sequence shown here is derived from an EMBL/GenBank/DDBJ whole genome shotgun (WGS) entry which is preliminary data.</text>
</comment>
<protein>
    <submittedName>
        <fullName evidence="2">Uncharacterized protein</fullName>
    </submittedName>
</protein>
<dbReference type="Pfam" id="PF14994">
    <property type="entry name" value="TSGA13"/>
    <property type="match status" value="1"/>
</dbReference>
<organism evidence="2 3">
    <name type="scientific">Alosa alosa</name>
    <name type="common">allis shad</name>
    <dbReference type="NCBI Taxonomy" id="278164"/>
    <lineage>
        <taxon>Eukaryota</taxon>
        <taxon>Metazoa</taxon>
        <taxon>Chordata</taxon>
        <taxon>Craniata</taxon>
        <taxon>Vertebrata</taxon>
        <taxon>Euteleostomi</taxon>
        <taxon>Actinopterygii</taxon>
        <taxon>Neopterygii</taxon>
        <taxon>Teleostei</taxon>
        <taxon>Clupei</taxon>
        <taxon>Clupeiformes</taxon>
        <taxon>Clupeoidei</taxon>
        <taxon>Clupeidae</taxon>
        <taxon>Alosa</taxon>
    </lineage>
</organism>
<accession>A0AAV6FIH7</accession>
<dbReference type="Proteomes" id="UP000823561">
    <property type="component" value="Chromosome 23"/>
</dbReference>
<dbReference type="AlphaFoldDB" id="A0AAV6FIH7"/>
<feature type="region of interest" description="Disordered" evidence="1">
    <location>
        <begin position="148"/>
        <end position="196"/>
    </location>
</feature>
<gene>
    <name evidence="2" type="ORF">AALO_G00284750</name>
</gene>
<dbReference type="EMBL" id="JADWDJ010000023">
    <property type="protein sequence ID" value="KAG5261482.1"/>
    <property type="molecule type" value="Genomic_DNA"/>
</dbReference>
<evidence type="ECO:0000313" key="2">
    <source>
        <dbReference type="EMBL" id="KAG5261482.1"/>
    </source>
</evidence>
<keyword evidence="3" id="KW-1185">Reference proteome</keyword>
<reference evidence="2" key="1">
    <citation type="submission" date="2020-10" db="EMBL/GenBank/DDBJ databases">
        <title>Chromosome-scale genome assembly of the Allis shad, Alosa alosa.</title>
        <authorList>
            <person name="Margot Z."/>
            <person name="Christophe K."/>
            <person name="Cabau C."/>
            <person name="Louis A."/>
            <person name="Berthelot C."/>
            <person name="Parey E."/>
            <person name="Roest Crollius H."/>
            <person name="Montfort J."/>
            <person name="Robinson-Rechavi M."/>
            <person name="Bucao C."/>
            <person name="Bouchez O."/>
            <person name="Gislard M."/>
            <person name="Lluch J."/>
            <person name="Milhes M."/>
            <person name="Lampietro C."/>
            <person name="Lopez Roques C."/>
            <person name="Donnadieu C."/>
            <person name="Braasch I."/>
            <person name="Desvignes T."/>
            <person name="Postlethwait J."/>
            <person name="Bobe J."/>
            <person name="Guiguen Y."/>
        </authorList>
    </citation>
    <scope>NUCLEOTIDE SEQUENCE</scope>
    <source>
        <strain evidence="2">M-15738</strain>
        <tissue evidence="2">Blood</tissue>
    </source>
</reference>
<dbReference type="PANTHER" id="PTHR37352:SF1">
    <property type="entry name" value="TESTIS-SPECIFIC GENE 13 PROTEIN"/>
    <property type="match status" value="1"/>
</dbReference>